<accession>A0A0A9AEY1</accession>
<evidence type="ECO:0000313" key="1">
    <source>
        <dbReference type="EMBL" id="JAD49681.1"/>
    </source>
</evidence>
<name>A0A0A9AEY1_ARUDO</name>
<proteinExistence type="predicted"/>
<dbReference type="EMBL" id="GBRH01248214">
    <property type="protein sequence ID" value="JAD49681.1"/>
    <property type="molecule type" value="Transcribed_RNA"/>
</dbReference>
<reference evidence="1" key="1">
    <citation type="submission" date="2014-09" db="EMBL/GenBank/DDBJ databases">
        <authorList>
            <person name="Magalhaes I.L.F."/>
            <person name="Oliveira U."/>
            <person name="Santos F.R."/>
            <person name="Vidigal T.H.D.A."/>
            <person name="Brescovit A.D."/>
            <person name="Santos A.J."/>
        </authorList>
    </citation>
    <scope>NUCLEOTIDE SEQUENCE</scope>
    <source>
        <tissue evidence="1">Shoot tissue taken approximately 20 cm above the soil surface</tissue>
    </source>
</reference>
<protein>
    <submittedName>
        <fullName evidence="1">Uncharacterized protein</fullName>
    </submittedName>
</protein>
<reference evidence="1" key="2">
    <citation type="journal article" date="2015" name="Data Brief">
        <title>Shoot transcriptome of the giant reed, Arundo donax.</title>
        <authorList>
            <person name="Barrero R.A."/>
            <person name="Guerrero F.D."/>
            <person name="Moolhuijzen P."/>
            <person name="Goolsby J.A."/>
            <person name="Tidwell J."/>
            <person name="Bellgard S.E."/>
            <person name="Bellgard M.I."/>
        </authorList>
    </citation>
    <scope>NUCLEOTIDE SEQUENCE</scope>
    <source>
        <tissue evidence="1">Shoot tissue taken approximately 20 cm above the soil surface</tissue>
    </source>
</reference>
<sequence>MLPLYISLQSITKVFDAEKCYIQKTLIINCGYNLTLHIDIPTTTEVPHYHLDDLSRRKANYKTSIMDTHY</sequence>
<dbReference type="AlphaFoldDB" id="A0A0A9AEY1"/>
<organism evidence="1">
    <name type="scientific">Arundo donax</name>
    <name type="common">Giant reed</name>
    <name type="synonym">Donax arundinaceus</name>
    <dbReference type="NCBI Taxonomy" id="35708"/>
    <lineage>
        <taxon>Eukaryota</taxon>
        <taxon>Viridiplantae</taxon>
        <taxon>Streptophyta</taxon>
        <taxon>Embryophyta</taxon>
        <taxon>Tracheophyta</taxon>
        <taxon>Spermatophyta</taxon>
        <taxon>Magnoliopsida</taxon>
        <taxon>Liliopsida</taxon>
        <taxon>Poales</taxon>
        <taxon>Poaceae</taxon>
        <taxon>PACMAD clade</taxon>
        <taxon>Arundinoideae</taxon>
        <taxon>Arundineae</taxon>
        <taxon>Arundo</taxon>
    </lineage>
</organism>